<dbReference type="Proteomes" id="UP000095286">
    <property type="component" value="Unplaced"/>
</dbReference>
<organism evidence="1 2">
    <name type="scientific">Rhabditophanes sp. KR3021</name>
    <dbReference type="NCBI Taxonomy" id="114890"/>
    <lineage>
        <taxon>Eukaryota</taxon>
        <taxon>Metazoa</taxon>
        <taxon>Ecdysozoa</taxon>
        <taxon>Nematoda</taxon>
        <taxon>Chromadorea</taxon>
        <taxon>Rhabditida</taxon>
        <taxon>Tylenchina</taxon>
        <taxon>Panagrolaimomorpha</taxon>
        <taxon>Strongyloidoidea</taxon>
        <taxon>Alloionematidae</taxon>
        <taxon>Rhabditophanes</taxon>
    </lineage>
</organism>
<proteinExistence type="predicted"/>
<protein>
    <submittedName>
        <fullName evidence="2">EF-hand domain-containing protein</fullName>
    </submittedName>
</protein>
<sequence>MAIPITDDPLNQHPIIGYEEEIEEEIVPVYRPESLSAICKMTKFTTREVRVMYRAFKQGCPTGVVNLKQFQAIYAHFFPQSNSQRYAEFVFRTFDKDNDDYISFQDFVTGLSIISRGSPQEKVSWIFDLYDIHKRNYIGPADMLAVVHSIYELLGNGYFPPVNKNTIVEQVIDSFNKITEGKSQIVTRDQFINTCTKNLDLLKSLDLFATICNNDLVSVASKTLPAKQAVQKHEILPVIKALTITFAKSVFLDGAIDPSVARIIPMDAILENPHKAKVAIICDFGVNWEGTDDVIEPNCV</sequence>
<accession>A0AC35TYG5</accession>
<name>A0AC35TYG5_9BILA</name>
<evidence type="ECO:0000313" key="2">
    <source>
        <dbReference type="WBParaSite" id="RSKR_0000576800.1"/>
    </source>
</evidence>
<evidence type="ECO:0000313" key="1">
    <source>
        <dbReference type="Proteomes" id="UP000095286"/>
    </source>
</evidence>
<reference evidence="2" key="1">
    <citation type="submission" date="2016-11" db="UniProtKB">
        <authorList>
            <consortium name="WormBaseParasite"/>
        </authorList>
    </citation>
    <scope>IDENTIFICATION</scope>
    <source>
        <strain evidence="2">KR3021</strain>
    </source>
</reference>
<dbReference type="WBParaSite" id="RSKR_0000576800.1">
    <property type="protein sequence ID" value="RSKR_0000576800.1"/>
    <property type="gene ID" value="RSKR_0000576800"/>
</dbReference>